<dbReference type="Proteomes" id="UP001057455">
    <property type="component" value="Unassembled WGS sequence"/>
</dbReference>
<proteinExistence type="predicted"/>
<protein>
    <submittedName>
        <fullName evidence="1">Transcriptional regulator, putative</fullName>
    </submittedName>
</protein>
<dbReference type="Pfam" id="PF08615">
    <property type="entry name" value="RNase_H2_suC"/>
    <property type="match status" value="1"/>
</dbReference>
<accession>A0A9W5WVI8</accession>
<dbReference type="EMBL" id="BLIY01000017">
    <property type="protein sequence ID" value="GFE54914.1"/>
    <property type="molecule type" value="Genomic_DNA"/>
</dbReference>
<dbReference type="Gene3D" id="2.40.128.680">
    <property type="match status" value="1"/>
</dbReference>
<dbReference type="OrthoDB" id="365470at2759"/>
<sequence length="197" mass="21890">MAGLTDVHVLPCLIKETGPADIKRGFTDRIFVLNSSDTSNGEPESHTRTALGQFTLRDICGTIADDVSFDITPTEFLDQDVYYSQHGTDPLLSKERLCTFLRGRCLRGSSLELSRIGYRMSIVEPSASLGQSAFTKHPSVTSYTIQETTAINSLTLWDRDRDISPLSPFLEGYKHLYVASSLCDYSGELDYIQSCTK</sequence>
<comment type="caution">
    <text evidence="1">The sequence shown here is derived from an EMBL/GenBank/DDBJ whole genome shotgun (WGS) entry which is preliminary data.</text>
</comment>
<evidence type="ECO:0000313" key="1">
    <source>
        <dbReference type="EMBL" id="GFE54914.1"/>
    </source>
</evidence>
<organism evidence="1 2">
    <name type="scientific">Babesia ovis</name>
    <dbReference type="NCBI Taxonomy" id="5869"/>
    <lineage>
        <taxon>Eukaryota</taxon>
        <taxon>Sar</taxon>
        <taxon>Alveolata</taxon>
        <taxon>Apicomplexa</taxon>
        <taxon>Aconoidasida</taxon>
        <taxon>Piroplasmida</taxon>
        <taxon>Babesiidae</taxon>
        <taxon>Babesia</taxon>
    </lineage>
</organism>
<reference evidence="1" key="1">
    <citation type="submission" date="2019-12" db="EMBL/GenBank/DDBJ databases">
        <title>Genome sequence of Babesia ovis.</title>
        <authorList>
            <person name="Yamagishi J."/>
            <person name="Sevinc F."/>
            <person name="Xuan X."/>
        </authorList>
    </citation>
    <scope>NUCLEOTIDE SEQUENCE</scope>
    <source>
        <strain evidence="1">Selcuk</strain>
    </source>
</reference>
<name>A0A9W5WVI8_BABOV</name>
<dbReference type="AlphaFoldDB" id="A0A9W5WVI8"/>
<gene>
    <name evidence="1" type="ORF">BaOVIS_023180</name>
</gene>
<dbReference type="GO" id="GO:0032299">
    <property type="term" value="C:ribonuclease H2 complex"/>
    <property type="evidence" value="ECO:0007669"/>
    <property type="project" value="InterPro"/>
</dbReference>
<dbReference type="InterPro" id="IPR013924">
    <property type="entry name" value="RNase_H2_suC"/>
</dbReference>
<evidence type="ECO:0000313" key="2">
    <source>
        <dbReference type="Proteomes" id="UP001057455"/>
    </source>
</evidence>
<dbReference type="GO" id="GO:0006401">
    <property type="term" value="P:RNA catabolic process"/>
    <property type="evidence" value="ECO:0007669"/>
    <property type="project" value="InterPro"/>
</dbReference>
<keyword evidence="2" id="KW-1185">Reference proteome</keyword>